<comment type="caution">
    <text evidence="2">The sequence shown here is derived from an EMBL/GenBank/DDBJ whole genome shotgun (WGS) entry which is preliminary data.</text>
</comment>
<organism evidence="2 3">
    <name type="scientific">Candidatus Shapirobacteria bacterium CG07_land_8_20_14_0_80_39_18</name>
    <dbReference type="NCBI Taxonomy" id="1974882"/>
    <lineage>
        <taxon>Bacteria</taxon>
        <taxon>Candidatus Shapironibacteriota</taxon>
    </lineage>
</organism>
<gene>
    <name evidence="2" type="ORF">COT03_02185</name>
</gene>
<sequence>MTKQDREKLIEQLKRILSKQPVKLAYLYGSYARGQERKSSDIDIAIVLENPRCKRVFGFPADVSVYIPGTEIDLRVISLESEPVFLHSILKNKILLFAKDEKTRVDFEVKAMKKFFDTEHLRKLNYYYLKKSLEDNSYGRRAPNYRKIA</sequence>
<protein>
    <recommendedName>
        <fullName evidence="1">Polymerase beta nucleotidyltransferase domain-containing protein</fullName>
    </recommendedName>
</protein>
<dbReference type="InterPro" id="IPR041633">
    <property type="entry name" value="Polbeta"/>
</dbReference>
<evidence type="ECO:0000313" key="2">
    <source>
        <dbReference type="EMBL" id="PIU34553.1"/>
    </source>
</evidence>
<dbReference type="Pfam" id="PF18765">
    <property type="entry name" value="Polbeta"/>
    <property type="match status" value="1"/>
</dbReference>
<dbReference type="AlphaFoldDB" id="A0A2M6YR60"/>
<name>A0A2M6YR60_9BACT</name>
<dbReference type="PANTHER" id="PTHR43852:SF3">
    <property type="entry name" value="NUCLEOTIDYLTRANSFERASE"/>
    <property type="match status" value="1"/>
</dbReference>
<dbReference type="Gene3D" id="3.30.460.10">
    <property type="entry name" value="Beta Polymerase, domain 2"/>
    <property type="match status" value="1"/>
</dbReference>
<dbReference type="Proteomes" id="UP000229502">
    <property type="component" value="Unassembled WGS sequence"/>
</dbReference>
<dbReference type="EMBL" id="PEWZ01000105">
    <property type="protein sequence ID" value="PIU34553.1"/>
    <property type="molecule type" value="Genomic_DNA"/>
</dbReference>
<dbReference type="InterPro" id="IPR052930">
    <property type="entry name" value="TA_antitoxin_MntA"/>
</dbReference>
<dbReference type="SUPFAM" id="SSF81301">
    <property type="entry name" value="Nucleotidyltransferase"/>
    <property type="match status" value="1"/>
</dbReference>
<evidence type="ECO:0000259" key="1">
    <source>
        <dbReference type="Pfam" id="PF18765"/>
    </source>
</evidence>
<accession>A0A2M6YR60</accession>
<feature type="domain" description="Polymerase beta nucleotidyltransferase" evidence="1">
    <location>
        <begin position="11"/>
        <end position="102"/>
    </location>
</feature>
<dbReference type="InterPro" id="IPR043519">
    <property type="entry name" value="NT_sf"/>
</dbReference>
<proteinExistence type="predicted"/>
<reference evidence="3" key="1">
    <citation type="submission" date="2017-09" db="EMBL/GenBank/DDBJ databases">
        <title>Depth-based differentiation of microbial function through sediment-hosted aquifers and enrichment of novel symbionts in the deep terrestrial subsurface.</title>
        <authorList>
            <person name="Probst A.J."/>
            <person name="Ladd B."/>
            <person name="Jarett J.K."/>
            <person name="Geller-Mcgrath D.E."/>
            <person name="Sieber C.M.K."/>
            <person name="Emerson J.B."/>
            <person name="Anantharaman K."/>
            <person name="Thomas B.C."/>
            <person name="Malmstrom R."/>
            <person name="Stieglmeier M."/>
            <person name="Klingl A."/>
            <person name="Woyke T."/>
            <person name="Ryan C.M."/>
            <person name="Banfield J.F."/>
        </authorList>
    </citation>
    <scope>NUCLEOTIDE SEQUENCE [LARGE SCALE GENOMIC DNA]</scope>
</reference>
<evidence type="ECO:0000313" key="3">
    <source>
        <dbReference type="Proteomes" id="UP000229502"/>
    </source>
</evidence>
<dbReference type="NCBIfam" id="NF047752">
    <property type="entry name" value="MntA_antitoxin"/>
    <property type="match status" value="1"/>
</dbReference>
<dbReference type="PANTHER" id="PTHR43852">
    <property type="entry name" value="NUCLEOTIDYLTRANSFERASE"/>
    <property type="match status" value="1"/>
</dbReference>
<dbReference type="CDD" id="cd05403">
    <property type="entry name" value="NT_KNTase_like"/>
    <property type="match status" value="1"/>
</dbReference>